<dbReference type="EMBL" id="VSTH01000129">
    <property type="protein sequence ID" value="TYO62595.1"/>
    <property type="molecule type" value="Genomic_DNA"/>
</dbReference>
<accession>A0A5S4YH16</accession>
<evidence type="ECO:0000256" key="7">
    <source>
        <dbReference type="SAM" id="Phobius"/>
    </source>
</evidence>
<evidence type="ECO:0000256" key="4">
    <source>
        <dbReference type="ARBA" id="ARBA00022833"/>
    </source>
</evidence>
<sequence>MSEMSAEAVAQSAKPTIFFDGVSSRRRQVTLTHGDALEIAEPGEAEGPRTIARWPYADIRRADSPAGILRLAATSAPPLARLEIRDASLAADLVARCIRLDEHQTTRRGVAKIVGWSMAAAVSIVCVVLFGVPLAADRLAPLVPKPVERRIGDAAEVQVKTIFGRSVCEDAAGKAAFTKLVNRLRDAAGLDDDSMTAGVLPTSVPNAFALPGGKVFVMQGLLDKAHSPDELAGILAHELGHLKHHDNMRGLIYNGGTSFLIGLLFGDVTGSSAVIFASRSVVEASYSREAETGADTFAIEIMHALGRSPKPAAELMFRITGKEGGSGFTILASHPLTEDRLARMTKEDRPASGPPLLTDKEWQSLKGICGSGKI</sequence>
<feature type="domain" description="DUF7092" evidence="9">
    <location>
        <begin position="18"/>
        <end position="96"/>
    </location>
</feature>
<dbReference type="GO" id="GO:0016020">
    <property type="term" value="C:membrane"/>
    <property type="evidence" value="ECO:0007669"/>
    <property type="project" value="TreeGrafter"/>
</dbReference>
<proteinExistence type="inferred from homology"/>
<keyword evidence="5 6" id="KW-0482">Metalloprotease</keyword>
<dbReference type="AlphaFoldDB" id="A0A5S4YH16"/>
<comment type="cofactor">
    <cofactor evidence="6">
        <name>Zn(2+)</name>
        <dbReference type="ChEBI" id="CHEBI:29105"/>
    </cofactor>
    <text evidence="6">Binds 1 zinc ion per subunit.</text>
</comment>
<dbReference type="Pfam" id="PF01435">
    <property type="entry name" value="Peptidase_M48"/>
    <property type="match status" value="1"/>
</dbReference>
<reference evidence="10 11" key="1">
    <citation type="submission" date="2019-08" db="EMBL/GenBank/DDBJ databases">
        <title>Bradyrhizobium hipponensis sp. nov., a rhizobium isolated from a Lupinus angustifolius root nodule in Tunisia.</title>
        <authorList>
            <person name="Off K."/>
            <person name="Rejili M."/>
            <person name="Mars M."/>
            <person name="Brachmann A."/>
            <person name="Marin M."/>
        </authorList>
    </citation>
    <scope>NUCLEOTIDE SEQUENCE [LARGE SCALE GENOMIC DNA]</scope>
    <source>
        <strain evidence="11">aSej3</strain>
    </source>
</reference>
<comment type="similarity">
    <text evidence="6">Belongs to the peptidase M48 family.</text>
</comment>
<keyword evidence="7" id="KW-1133">Transmembrane helix</keyword>
<evidence type="ECO:0000256" key="1">
    <source>
        <dbReference type="ARBA" id="ARBA00022670"/>
    </source>
</evidence>
<evidence type="ECO:0000313" key="10">
    <source>
        <dbReference type="EMBL" id="TYO62595.1"/>
    </source>
</evidence>
<feature type="transmembrane region" description="Helical" evidence="7">
    <location>
        <begin position="113"/>
        <end position="136"/>
    </location>
</feature>
<keyword evidence="3 6" id="KW-0378">Hydrolase</keyword>
<dbReference type="InterPro" id="IPR051156">
    <property type="entry name" value="Mito/Outer_Membr_Metalloprot"/>
</dbReference>
<organism evidence="10 11">
    <name type="scientific">Bradyrhizobium hipponense</name>
    <dbReference type="NCBI Taxonomy" id="2605638"/>
    <lineage>
        <taxon>Bacteria</taxon>
        <taxon>Pseudomonadati</taxon>
        <taxon>Pseudomonadota</taxon>
        <taxon>Alphaproteobacteria</taxon>
        <taxon>Hyphomicrobiales</taxon>
        <taxon>Nitrobacteraceae</taxon>
        <taxon>Bradyrhizobium</taxon>
    </lineage>
</organism>
<name>A0A5S4YH16_9BRAD</name>
<comment type="caution">
    <text evidence="10">The sequence shown here is derived from an EMBL/GenBank/DDBJ whole genome shotgun (WGS) entry which is preliminary data.</text>
</comment>
<evidence type="ECO:0000256" key="2">
    <source>
        <dbReference type="ARBA" id="ARBA00022723"/>
    </source>
</evidence>
<keyword evidence="11" id="KW-1185">Reference proteome</keyword>
<keyword evidence="7" id="KW-0472">Membrane</keyword>
<evidence type="ECO:0000256" key="5">
    <source>
        <dbReference type="ARBA" id="ARBA00023049"/>
    </source>
</evidence>
<dbReference type="Gene3D" id="3.30.2010.10">
    <property type="entry name" value="Metalloproteases ('zincins'), catalytic domain"/>
    <property type="match status" value="1"/>
</dbReference>
<evidence type="ECO:0000313" key="11">
    <source>
        <dbReference type="Proteomes" id="UP000324797"/>
    </source>
</evidence>
<keyword evidence="1 6" id="KW-0645">Protease</keyword>
<dbReference type="CDD" id="cd07332">
    <property type="entry name" value="M48C_Oma1_like"/>
    <property type="match status" value="1"/>
</dbReference>
<dbReference type="PANTHER" id="PTHR22726">
    <property type="entry name" value="METALLOENDOPEPTIDASE OMA1"/>
    <property type="match status" value="1"/>
</dbReference>
<dbReference type="RefSeq" id="WP_148743589.1">
    <property type="nucleotide sequence ID" value="NZ_VSTH01000129.1"/>
</dbReference>
<evidence type="ECO:0000259" key="8">
    <source>
        <dbReference type="Pfam" id="PF01435"/>
    </source>
</evidence>
<evidence type="ECO:0000259" key="9">
    <source>
        <dbReference type="Pfam" id="PF23368"/>
    </source>
</evidence>
<dbReference type="GO" id="GO:0051603">
    <property type="term" value="P:proteolysis involved in protein catabolic process"/>
    <property type="evidence" value="ECO:0007669"/>
    <property type="project" value="TreeGrafter"/>
</dbReference>
<dbReference type="PANTHER" id="PTHR22726:SF1">
    <property type="entry name" value="METALLOENDOPEPTIDASE OMA1, MITOCHONDRIAL"/>
    <property type="match status" value="1"/>
</dbReference>
<feature type="domain" description="Peptidase M48" evidence="8">
    <location>
        <begin position="179"/>
        <end position="346"/>
    </location>
</feature>
<gene>
    <name evidence="10" type="ORF">FXV83_32105</name>
</gene>
<evidence type="ECO:0000256" key="3">
    <source>
        <dbReference type="ARBA" id="ARBA00022801"/>
    </source>
</evidence>
<dbReference type="InterPro" id="IPR055518">
    <property type="entry name" value="DUF7092"/>
</dbReference>
<evidence type="ECO:0000256" key="6">
    <source>
        <dbReference type="RuleBase" id="RU003983"/>
    </source>
</evidence>
<dbReference type="GO" id="GO:0004222">
    <property type="term" value="F:metalloendopeptidase activity"/>
    <property type="evidence" value="ECO:0007669"/>
    <property type="project" value="InterPro"/>
</dbReference>
<dbReference type="Proteomes" id="UP000324797">
    <property type="component" value="Unassembled WGS sequence"/>
</dbReference>
<dbReference type="InterPro" id="IPR001915">
    <property type="entry name" value="Peptidase_M48"/>
</dbReference>
<keyword evidence="4 6" id="KW-0862">Zinc</keyword>
<protein>
    <submittedName>
        <fullName evidence="10">M48 family metallopeptidase</fullName>
    </submittedName>
</protein>
<dbReference type="GO" id="GO:0046872">
    <property type="term" value="F:metal ion binding"/>
    <property type="evidence" value="ECO:0007669"/>
    <property type="project" value="UniProtKB-KW"/>
</dbReference>
<keyword evidence="2" id="KW-0479">Metal-binding</keyword>
<dbReference type="Pfam" id="PF23368">
    <property type="entry name" value="DUF7092"/>
    <property type="match status" value="1"/>
</dbReference>
<keyword evidence="7" id="KW-0812">Transmembrane</keyword>